<feature type="non-terminal residue" evidence="1">
    <location>
        <position position="49"/>
    </location>
</feature>
<organism evidence="1">
    <name type="scientific">marine metagenome</name>
    <dbReference type="NCBI Taxonomy" id="408172"/>
    <lineage>
        <taxon>unclassified sequences</taxon>
        <taxon>metagenomes</taxon>
        <taxon>ecological metagenomes</taxon>
    </lineage>
</organism>
<evidence type="ECO:0000313" key="1">
    <source>
        <dbReference type="EMBL" id="SVB55449.1"/>
    </source>
</evidence>
<proteinExistence type="predicted"/>
<name>A0A382EYE4_9ZZZZ</name>
<reference evidence="1" key="1">
    <citation type="submission" date="2018-05" db="EMBL/GenBank/DDBJ databases">
        <authorList>
            <person name="Lanie J.A."/>
            <person name="Ng W.-L."/>
            <person name="Kazmierczak K.M."/>
            <person name="Andrzejewski T.M."/>
            <person name="Davidsen T.M."/>
            <person name="Wayne K.J."/>
            <person name="Tettelin H."/>
            <person name="Glass J.I."/>
            <person name="Rusch D."/>
            <person name="Podicherti R."/>
            <person name="Tsui H.-C.T."/>
            <person name="Winkler M.E."/>
        </authorList>
    </citation>
    <scope>NUCLEOTIDE SEQUENCE</scope>
</reference>
<gene>
    <name evidence="1" type="ORF">METZ01_LOCUS208303</name>
</gene>
<protein>
    <submittedName>
        <fullName evidence="1">Uncharacterized protein</fullName>
    </submittedName>
</protein>
<dbReference type="EMBL" id="UINC01046880">
    <property type="protein sequence ID" value="SVB55449.1"/>
    <property type="molecule type" value="Genomic_DNA"/>
</dbReference>
<accession>A0A382EYE4</accession>
<sequence length="49" mass="5235">MAVDRLTGSVLMRSLRLSSAAGGRAVRRVVVAMTRHPVLSSFLVALGIR</sequence>
<dbReference type="AlphaFoldDB" id="A0A382EYE4"/>